<accession>A0ABT8DBE4</accession>
<keyword evidence="2" id="KW-0503">Monooxygenase</keyword>
<reference evidence="5" key="1">
    <citation type="journal article" date="2019" name="Int. J. Syst. Evol. Microbiol.">
        <title>The Global Catalogue of Microorganisms (GCM) 10K type strain sequencing project: providing services to taxonomists for standard genome sequencing and annotation.</title>
        <authorList>
            <consortium name="The Broad Institute Genomics Platform"/>
            <consortium name="The Broad Institute Genome Sequencing Center for Infectious Disease"/>
            <person name="Wu L."/>
            <person name="Ma J."/>
        </authorList>
    </citation>
    <scope>NUCLEOTIDE SEQUENCE [LARGE SCALE GENOMIC DNA]</scope>
    <source>
        <strain evidence="5">CECT 8482</strain>
    </source>
</reference>
<keyword evidence="1" id="KW-0560">Oxidoreductase</keyword>
<dbReference type="Pfam" id="PF00296">
    <property type="entry name" value="Bac_luciferase"/>
    <property type="match status" value="1"/>
</dbReference>
<dbReference type="SUPFAM" id="SSF51679">
    <property type="entry name" value="Bacterial luciferase-like"/>
    <property type="match status" value="1"/>
</dbReference>
<evidence type="ECO:0000313" key="4">
    <source>
        <dbReference type="EMBL" id="MDN3713157.1"/>
    </source>
</evidence>
<dbReference type="Proteomes" id="UP001243846">
    <property type="component" value="Unassembled WGS sequence"/>
</dbReference>
<dbReference type="PANTHER" id="PTHR30137:SF8">
    <property type="entry name" value="BLR5498 PROTEIN"/>
    <property type="match status" value="1"/>
</dbReference>
<dbReference type="EMBL" id="JAUFRC010000001">
    <property type="protein sequence ID" value="MDN3713157.1"/>
    <property type="molecule type" value="Genomic_DNA"/>
</dbReference>
<sequence>MDGARFADENGFTAVWTPERHFHAFGGPYPNPSVTGAAVAAVTKNIAVRAGSCVIPLHHPARVAEEWAVIDNLTGGRAGLAIASGWQPDDFVLRPENRPPENKPSMITAIDELRRLWRGEAVAFPKATGPVSRS</sequence>
<protein>
    <submittedName>
        <fullName evidence="4">LLM class flavin-dependent oxidoreductase</fullName>
    </submittedName>
</protein>
<evidence type="ECO:0000313" key="5">
    <source>
        <dbReference type="Proteomes" id="UP001243846"/>
    </source>
</evidence>
<gene>
    <name evidence="4" type="ORF">QWZ10_17995</name>
</gene>
<dbReference type="InterPro" id="IPR036661">
    <property type="entry name" value="Luciferase-like_sf"/>
</dbReference>
<feature type="domain" description="Luciferase-like" evidence="3">
    <location>
        <begin position="4"/>
        <end position="124"/>
    </location>
</feature>
<evidence type="ECO:0000259" key="3">
    <source>
        <dbReference type="Pfam" id="PF00296"/>
    </source>
</evidence>
<evidence type="ECO:0000256" key="2">
    <source>
        <dbReference type="ARBA" id="ARBA00023033"/>
    </source>
</evidence>
<name>A0ABT8DBE4_9RHOB</name>
<dbReference type="PANTHER" id="PTHR30137">
    <property type="entry name" value="LUCIFERASE-LIKE MONOOXYGENASE"/>
    <property type="match status" value="1"/>
</dbReference>
<dbReference type="InterPro" id="IPR011251">
    <property type="entry name" value="Luciferase-like_dom"/>
</dbReference>
<evidence type="ECO:0000256" key="1">
    <source>
        <dbReference type="ARBA" id="ARBA00023002"/>
    </source>
</evidence>
<organism evidence="4 5">
    <name type="scientific">Paracoccus cavernae</name>
    <dbReference type="NCBI Taxonomy" id="1571207"/>
    <lineage>
        <taxon>Bacteria</taxon>
        <taxon>Pseudomonadati</taxon>
        <taxon>Pseudomonadota</taxon>
        <taxon>Alphaproteobacteria</taxon>
        <taxon>Rhodobacterales</taxon>
        <taxon>Paracoccaceae</taxon>
        <taxon>Paracoccus</taxon>
    </lineage>
</organism>
<dbReference type="InterPro" id="IPR050766">
    <property type="entry name" value="Bact_Lucif_Oxidored"/>
</dbReference>
<keyword evidence="5" id="KW-1185">Reference proteome</keyword>
<comment type="caution">
    <text evidence="4">The sequence shown here is derived from an EMBL/GenBank/DDBJ whole genome shotgun (WGS) entry which is preliminary data.</text>
</comment>
<proteinExistence type="predicted"/>
<dbReference type="Gene3D" id="3.20.20.30">
    <property type="entry name" value="Luciferase-like domain"/>
    <property type="match status" value="1"/>
</dbReference>